<proteinExistence type="predicted"/>
<accession>A0A849BT65</accession>
<name>A0A849BT65_9NOCA</name>
<evidence type="ECO:0000313" key="3">
    <source>
        <dbReference type="Proteomes" id="UP000586827"/>
    </source>
</evidence>
<feature type="chain" id="PRO_5032798456" evidence="1">
    <location>
        <begin position="39"/>
        <end position="86"/>
    </location>
</feature>
<keyword evidence="1" id="KW-0732">Signal</keyword>
<dbReference type="AlphaFoldDB" id="A0A849BT65"/>
<dbReference type="RefSeq" id="WP_157553064.1">
    <property type="nucleotide sequence ID" value="NZ_JABELX010000001.1"/>
</dbReference>
<sequence length="86" mass="9334">MTETIEPVSRSGHRRFRITAAFLGLAAAATLTVGTAAAGPGGRTDDGTSGYILQFGENGYEHHWVENPSEPGYYYHDGDLHWNPGR</sequence>
<dbReference type="EMBL" id="JABELX010000001">
    <property type="protein sequence ID" value="NNH69334.1"/>
    <property type="molecule type" value="Genomic_DNA"/>
</dbReference>
<gene>
    <name evidence="2" type="ORF">HLB23_05515</name>
</gene>
<reference evidence="2 3" key="1">
    <citation type="submission" date="2020-05" db="EMBL/GenBank/DDBJ databases">
        <title>MicrobeNet Type strains.</title>
        <authorList>
            <person name="Nicholson A.C."/>
        </authorList>
    </citation>
    <scope>NUCLEOTIDE SEQUENCE [LARGE SCALE GENOMIC DNA]</scope>
    <source>
        <strain evidence="2 3">JCM 3224</strain>
    </source>
</reference>
<organism evidence="2 3">
    <name type="scientific">Nocardia uniformis</name>
    <dbReference type="NCBI Taxonomy" id="53432"/>
    <lineage>
        <taxon>Bacteria</taxon>
        <taxon>Bacillati</taxon>
        <taxon>Actinomycetota</taxon>
        <taxon>Actinomycetes</taxon>
        <taxon>Mycobacteriales</taxon>
        <taxon>Nocardiaceae</taxon>
        <taxon>Nocardia</taxon>
    </lineage>
</organism>
<dbReference type="Proteomes" id="UP000586827">
    <property type="component" value="Unassembled WGS sequence"/>
</dbReference>
<evidence type="ECO:0000313" key="2">
    <source>
        <dbReference type="EMBL" id="NNH69334.1"/>
    </source>
</evidence>
<protein>
    <submittedName>
        <fullName evidence="2">Uncharacterized protein</fullName>
    </submittedName>
</protein>
<feature type="signal peptide" evidence="1">
    <location>
        <begin position="1"/>
        <end position="38"/>
    </location>
</feature>
<comment type="caution">
    <text evidence="2">The sequence shown here is derived from an EMBL/GenBank/DDBJ whole genome shotgun (WGS) entry which is preliminary data.</text>
</comment>
<keyword evidence="3" id="KW-1185">Reference proteome</keyword>
<evidence type="ECO:0000256" key="1">
    <source>
        <dbReference type="SAM" id="SignalP"/>
    </source>
</evidence>